<dbReference type="Proteomes" id="UP000005204">
    <property type="component" value="Unassembled WGS sequence"/>
</dbReference>
<dbReference type="AlphaFoldDB" id="A0A8R2LWV5"/>
<evidence type="ECO:0000256" key="1">
    <source>
        <dbReference type="ARBA" id="ARBA00004141"/>
    </source>
</evidence>
<dbReference type="InterPro" id="IPR005829">
    <property type="entry name" value="Sugar_transporter_CS"/>
</dbReference>
<evidence type="ECO:0000256" key="2">
    <source>
        <dbReference type="ARBA" id="ARBA00022692"/>
    </source>
</evidence>
<dbReference type="EnsemblMetazoa" id="XM_038012498.1">
    <property type="protein sequence ID" value="XP_037868426.1"/>
    <property type="gene ID" value="LOC101744194"/>
</dbReference>
<evidence type="ECO:0000313" key="7">
    <source>
        <dbReference type="EnsemblMetazoa" id="XP_037868426.1"/>
    </source>
</evidence>
<feature type="domain" description="Major facilitator superfamily (MFS) profile" evidence="6">
    <location>
        <begin position="88"/>
        <end position="512"/>
    </location>
</feature>
<keyword evidence="2 5" id="KW-0812">Transmembrane</keyword>
<feature type="transmembrane region" description="Helical" evidence="5">
    <location>
        <begin position="484"/>
        <end position="508"/>
    </location>
</feature>
<feature type="transmembrane region" description="Helical" evidence="5">
    <location>
        <begin position="394"/>
        <end position="413"/>
    </location>
</feature>
<dbReference type="PANTHER" id="PTHR48021">
    <property type="match status" value="1"/>
</dbReference>
<feature type="transmembrane region" description="Helical" evidence="5">
    <location>
        <begin position="88"/>
        <end position="111"/>
    </location>
</feature>
<feature type="transmembrane region" description="Helical" evidence="5">
    <location>
        <begin position="425"/>
        <end position="446"/>
    </location>
</feature>
<comment type="subcellular location">
    <subcellularLocation>
        <location evidence="1">Membrane</location>
        <topology evidence="1">Multi-pass membrane protein</topology>
    </subcellularLocation>
</comment>
<reference evidence="7" key="2">
    <citation type="submission" date="2022-06" db="UniProtKB">
        <authorList>
            <consortium name="EnsemblMetazoa"/>
        </authorList>
    </citation>
    <scope>IDENTIFICATION</scope>
    <source>
        <strain evidence="7">p50T (Dazao)</strain>
    </source>
</reference>
<keyword evidence="3 5" id="KW-1133">Transmembrane helix</keyword>
<dbReference type="PROSITE" id="PS00217">
    <property type="entry name" value="SUGAR_TRANSPORT_2"/>
    <property type="match status" value="1"/>
</dbReference>
<evidence type="ECO:0000313" key="8">
    <source>
        <dbReference type="Proteomes" id="UP000005204"/>
    </source>
</evidence>
<dbReference type="PROSITE" id="PS50850">
    <property type="entry name" value="MFS"/>
    <property type="match status" value="1"/>
</dbReference>
<protein>
    <recommendedName>
        <fullName evidence="6">Major facilitator superfamily (MFS) profile domain-containing protein</fullName>
    </recommendedName>
</protein>
<dbReference type="SUPFAM" id="SSF103473">
    <property type="entry name" value="MFS general substrate transporter"/>
    <property type="match status" value="1"/>
</dbReference>
<evidence type="ECO:0000256" key="5">
    <source>
        <dbReference type="SAM" id="Phobius"/>
    </source>
</evidence>
<keyword evidence="8" id="KW-1185">Reference proteome</keyword>
<organism evidence="7 8">
    <name type="scientific">Bombyx mori</name>
    <name type="common">Silk moth</name>
    <dbReference type="NCBI Taxonomy" id="7091"/>
    <lineage>
        <taxon>Eukaryota</taxon>
        <taxon>Metazoa</taxon>
        <taxon>Ecdysozoa</taxon>
        <taxon>Arthropoda</taxon>
        <taxon>Hexapoda</taxon>
        <taxon>Insecta</taxon>
        <taxon>Pterygota</taxon>
        <taxon>Neoptera</taxon>
        <taxon>Endopterygota</taxon>
        <taxon>Lepidoptera</taxon>
        <taxon>Glossata</taxon>
        <taxon>Ditrysia</taxon>
        <taxon>Bombycoidea</taxon>
        <taxon>Bombycidae</taxon>
        <taxon>Bombycinae</taxon>
        <taxon>Bombyx</taxon>
    </lineage>
</organism>
<dbReference type="InterPro" id="IPR020846">
    <property type="entry name" value="MFS_dom"/>
</dbReference>
<dbReference type="InterPro" id="IPR050549">
    <property type="entry name" value="MFS_Trehalose_Transporter"/>
</dbReference>
<dbReference type="PROSITE" id="PS00216">
    <property type="entry name" value="SUGAR_TRANSPORT_1"/>
    <property type="match status" value="1"/>
</dbReference>
<dbReference type="GO" id="GO:0016020">
    <property type="term" value="C:membrane"/>
    <property type="evidence" value="ECO:0007669"/>
    <property type="project" value="UniProtKB-SubCell"/>
</dbReference>
<proteinExistence type="predicted"/>
<evidence type="ECO:0000256" key="3">
    <source>
        <dbReference type="ARBA" id="ARBA00022989"/>
    </source>
</evidence>
<feature type="transmembrane region" description="Helical" evidence="5">
    <location>
        <begin position="458"/>
        <end position="478"/>
    </location>
</feature>
<feature type="transmembrane region" description="Helical" evidence="5">
    <location>
        <begin position="367"/>
        <end position="387"/>
    </location>
</feature>
<dbReference type="InterPro" id="IPR036259">
    <property type="entry name" value="MFS_trans_sf"/>
</dbReference>
<feature type="transmembrane region" description="Helical" evidence="5">
    <location>
        <begin position="330"/>
        <end position="352"/>
    </location>
</feature>
<dbReference type="Gene3D" id="1.20.1250.20">
    <property type="entry name" value="MFS general substrate transporter like domains"/>
    <property type="match status" value="1"/>
</dbReference>
<accession>A0A8R2LWV5</accession>
<dbReference type="FunFam" id="1.20.1250.20:FF:000249">
    <property type="entry name" value="facilitated trehalose transporter Tret1"/>
    <property type="match status" value="1"/>
</dbReference>
<keyword evidence="4 5" id="KW-0472">Membrane</keyword>
<feature type="transmembrane region" description="Helical" evidence="5">
    <location>
        <begin position="216"/>
        <end position="233"/>
    </location>
</feature>
<feature type="transmembrane region" description="Helical" evidence="5">
    <location>
        <begin position="245"/>
        <end position="262"/>
    </location>
</feature>
<reference evidence="8" key="1">
    <citation type="journal article" date="2008" name="Insect Biochem. Mol. Biol.">
        <title>The genome of a lepidopteran model insect, the silkworm Bombyx mori.</title>
        <authorList>
            <consortium name="International Silkworm Genome Consortium"/>
        </authorList>
    </citation>
    <scope>NUCLEOTIDE SEQUENCE [LARGE SCALE GENOMIC DNA]</scope>
    <source>
        <strain evidence="8">p50T</strain>
    </source>
</reference>
<dbReference type="InterPro" id="IPR005828">
    <property type="entry name" value="MFS_sugar_transport-like"/>
</dbReference>
<dbReference type="GO" id="GO:0022857">
    <property type="term" value="F:transmembrane transporter activity"/>
    <property type="evidence" value="ECO:0007669"/>
    <property type="project" value="InterPro"/>
</dbReference>
<feature type="transmembrane region" description="Helical" evidence="5">
    <location>
        <begin position="184"/>
        <end position="204"/>
    </location>
</feature>
<name>A0A8R2LWV5_BOMMO</name>
<dbReference type="Pfam" id="PF00083">
    <property type="entry name" value="Sugar_tr"/>
    <property type="match status" value="1"/>
</dbReference>
<sequence>MEFKFVGYSIHYGRRWKIVQIQSDGAHEAMLGNDKLAKIAKQKQKESNKQDEYEALQSFLRSISSTATLPPYVKGETYSSVRGVFNQCLITCAVLILAAGAGHPIGFSAIALPQLQRENSSMRTDDEMGSWIASIHSAATPLGSMVSGPVMEAIGRRRTLQSCTVPLVVGWIIIGTASHHALLLLGRIVCGFAVGLMAAPSQVYLGEISEPRLRGLLIGTPFVAYSLGVLYVYTLGGPLSWRSVAYLSTVLPILAFIALCFSPESPTWLARRGRFHEAMAAMSRLRGTTETAQRELHELISCREKEKARGEENIKFFATVIRSPVLKPLILINTFNLLQILSGSYVVIFYAIKIVEEAGGSLPPEMAANASALVRLAVTILACILLLRLTRRTLVMISGIGTSVCTLALAALLAQGPGTGIAPPVLILAYVGFNTLGFFVLPGLMIGELLPTKVRGLCGGYIFCFFNSFLFGFTKLYPAMMKNIGIAAVFSFFGISAALATILLFLLLPETKGKSLLQIEQYYQKPNILWLSRKKTTGSQNV</sequence>
<evidence type="ECO:0000259" key="6">
    <source>
        <dbReference type="PROSITE" id="PS50850"/>
    </source>
</evidence>
<dbReference type="PANTHER" id="PTHR48021:SF7">
    <property type="entry name" value="RH09188P"/>
    <property type="match status" value="1"/>
</dbReference>
<evidence type="ECO:0000256" key="4">
    <source>
        <dbReference type="ARBA" id="ARBA00023136"/>
    </source>
</evidence>